<evidence type="ECO:0000256" key="1">
    <source>
        <dbReference type="SAM" id="MobiDB-lite"/>
    </source>
</evidence>
<keyword evidence="4" id="KW-1185">Reference proteome</keyword>
<accession>A0A0V1JIX4</accession>
<evidence type="ECO:0000313" key="2">
    <source>
        <dbReference type="EMBL" id="KRZ34928.1"/>
    </source>
</evidence>
<evidence type="ECO:0000313" key="3">
    <source>
        <dbReference type="EMBL" id="KRZ44115.1"/>
    </source>
</evidence>
<dbReference type="Proteomes" id="UP000054805">
    <property type="component" value="Unassembled WGS sequence"/>
</dbReference>
<evidence type="ECO:0000313" key="5">
    <source>
        <dbReference type="Proteomes" id="UP000054826"/>
    </source>
</evidence>
<feature type="region of interest" description="Disordered" evidence="1">
    <location>
        <begin position="59"/>
        <end position="78"/>
    </location>
</feature>
<comment type="caution">
    <text evidence="2">The sequence shown here is derived from an EMBL/GenBank/DDBJ whole genome shotgun (WGS) entry which is preliminary data.</text>
</comment>
<protein>
    <submittedName>
        <fullName evidence="2">Uncharacterized protein</fullName>
    </submittedName>
</protein>
<proteinExistence type="predicted"/>
<gene>
    <name evidence="2" type="ORF">T4B_3229</name>
    <name evidence="3" type="ORF">T4C_12103</name>
</gene>
<organism evidence="2 4">
    <name type="scientific">Trichinella pseudospiralis</name>
    <name type="common">Parasitic roundworm</name>
    <dbReference type="NCBI Taxonomy" id="6337"/>
    <lineage>
        <taxon>Eukaryota</taxon>
        <taxon>Metazoa</taxon>
        <taxon>Ecdysozoa</taxon>
        <taxon>Nematoda</taxon>
        <taxon>Enoplea</taxon>
        <taxon>Dorylaimia</taxon>
        <taxon>Trichinellida</taxon>
        <taxon>Trichinellidae</taxon>
        <taxon>Trichinella</taxon>
    </lineage>
</organism>
<dbReference type="AlphaFoldDB" id="A0A0V1JIX4"/>
<dbReference type="EMBL" id="JYDS01000001">
    <property type="protein sequence ID" value="KRZ34928.1"/>
    <property type="molecule type" value="Genomic_DNA"/>
</dbReference>
<dbReference type="EMBL" id="JYDV01000007">
    <property type="protein sequence ID" value="KRZ44115.1"/>
    <property type="molecule type" value="Genomic_DNA"/>
</dbReference>
<reference evidence="4 5" key="1">
    <citation type="submission" date="2015-01" db="EMBL/GenBank/DDBJ databases">
        <title>Evolution of Trichinella species and genotypes.</title>
        <authorList>
            <person name="Korhonen P.K."/>
            <person name="Edoardo P."/>
            <person name="Giuseppe L.R."/>
            <person name="Gasser R.B."/>
        </authorList>
    </citation>
    <scope>NUCLEOTIDE SEQUENCE [LARGE SCALE GENOMIC DNA]</scope>
    <source>
        <strain evidence="3">ISS176</strain>
        <strain evidence="2">ISS588</strain>
    </source>
</reference>
<evidence type="ECO:0000313" key="4">
    <source>
        <dbReference type="Proteomes" id="UP000054805"/>
    </source>
</evidence>
<dbReference type="Proteomes" id="UP000054826">
    <property type="component" value="Unassembled WGS sequence"/>
</dbReference>
<name>A0A0V1JIX4_TRIPS</name>
<sequence>MTFNALCGDLINYFALNLTLLISHELRTLDHSRAARYGKPRNIQIKPQTCGWPVNLHRAPRSNRGGFADRSASAAPCG</sequence>